<evidence type="ECO:0000313" key="4">
    <source>
        <dbReference type="EMBL" id="KTR09687.1"/>
    </source>
</evidence>
<dbReference type="Pfam" id="PF13738">
    <property type="entry name" value="Pyr_redox_3"/>
    <property type="match status" value="1"/>
</dbReference>
<comment type="caution">
    <text evidence="4">The sequence shown here is derived from an EMBL/GenBank/DDBJ whole genome shotgun (WGS) entry which is preliminary data.</text>
</comment>
<dbReference type="PATRIC" id="fig|33881.3.peg.416"/>
<sequence>MTLTLTVPPRADADRLTGLPVAVIGAGPVGLAAAAHLLEQGLPVVVYEAGNQVGMSVRAWGHTRLFSPWRYVIDDAAGRLLEPTGWTEPRRSSLPTGHDLVARYLEPLAQAPELARVIRYGIRVDAVSRQGMDRTRSTGRADTPFLLRLRTADGVEDVTARAVIDASGTYTSPNPLTAAGIAPAADLGHHVVHALPDVLGADRARFAGKRVLVVGAGHSAANTLINLAALAKDEPGTTLLWAIRNAGTARLGADAADGLAARGQLGSNVHGLVESGRIEQLASYEIDDVRPDGDSVTVTGRRAGEPFAVTVDVVVNATGFRPNLNMLREIRLGLDDIVEAPRALAPLIDPNLHSCGSVPPHGVAELAHPEPNFFIAGMKSYGRAPTFLLLTGYEQVRSIAAELAGDHQAARDVQLVLPETGVCTTDVGGSSSCGVPATNEAAEGSSCCAAPAPAAPPASSSCCTN</sequence>
<reference evidence="4 5" key="1">
    <citation type="journal article" date="2016" name="Front. Microbiol.">
        <title>Genomic Resource of Rice Seed Associated Bacteria.</title>
        <authorList>
            <person name="Midha S."/>
            <person name="Bansal K."/>
            <person name="Sharma S."/>
            <person name="Kumar N."/>
            <person name="Patil P.P."/>
            <person name="Chaudhry V."/>
            <person name="Patil P.B."/>
        </authorList>
    </citation>
    <scope>NUCLEOTIDE SEQUENCE [LARGE SCALE GENOMIC DNA]</scope>
    <source>
        <strain evidence="4 5">NS184</strain>
    </source>
</reference>
<dbReference type="PANTHER" id="PTHR23023">
    <property type="entry name" value="DIMETHYLANILINE MONOOXYGENASE"/>
    <property type="match status" value="1"/>
</dbReference>
<dbReference type="STRING" id="33881.NS184_02325"/>
<dbReference type="PRINTS" id="PR00411">
    <property type="entry name" value="PNDRDTASEI"/>
</dbReference>
<dbReference type="SUPFAM" id="SSF51905">
    <property type="entry name" value="FAD/NAD(P)-binding domain"/>
    <property type="match status" value="1"/>
</dbReference>
<keyword evidence="3" id="KW-0560">Oxidoreductase</keyword>
<evidence type="ECO:0000256" key="2">
    <source>
        <dbReference type="ARBA" id="ARBA00022827"/>
    </source>
</evidence>
<gene>
    <name evidence="4" type="ORF">NS184_02325</name>
</gene>
<dbReference type="EMBL" id="LDQC01000014">
    <property type="protein sequence ID" value="KTR09687.1"/>
    <property type="molecule type" value="Genomic_DNA"/>
</dbReference>
<dbReference type="RefSeq" id="WP_058724534.1">
    <property type="nucleotide sequence ID" value="NZ_LDQC01000014.1"/>
</dbReference>
<evidence type="ECO:0000256" key="3">
    <source>
        <dbReference type="ARBA" id="ARBA00023002"/>
    </source>
</evidence>
<dbReference type="InterPro" id="IPR050346">
    <property type="entry name" value="FMO-like"/>
</dbReference>
<proteinExistence type="predicted"/>
<dbReference type="PRINTS" id="PR00368">
    <property type="entry name" value="FADPNR"/>
</dbReference>
<name>A0A175S0E2_9MICO</name>
<keyword evidence="2" id="KW-0274">FAD</keyword>
<dbReference type="OrthoDB" id="7279140at2"/>
<dbReference type="InterPro" id="IPR036188">
    <property type="entry name" value="FAD/NAD-bd_sf"/>
</dbReference>
<protein>
    <submittedName>
        <fullName evidence="4">Flavoprotein</fullName>
    </submittedName>
</protein>
<accession>A0A175S0E2</accession>
<dbReference type="AlphaFoldDB" id="A0A175S0E2"/>
<organism evidence="4 5">
    <name type="scientific">Curtobacterium luteum</name>
    <dbReference type="NCBI Taxonomy" id="33881"/>
    <lineage>
        <taxon>Bacteria</taxon>
        <taxon>Bacillati</taxon>
        <taxon>Actinomycetota</taxon>
        <taxon>Actinomycetes</taxon>
        <taxon>Micrococcales</taxon>
        <taxon>Microbacteriaceae</taxon>
        <taxon>Curtobacterium</taxon>
    </lineage>
</organism>
<evidence type="ECO:0000256" key="1">
    <source>
        <dbReference type="ARBA" id="ARBA00022630"/>
    </source>
</evidence>
<keyword evidence="1" id="KW-0285">Flavoprotein</keyword>
<dbReference type="Gene3D" id="3.50.50.60">
    <property type="entry name" value="FAD/NAD(P)-binding domain"/>
    <property type="match status" value="1"/>
</dbReference>
<dbReference type="Proteomes" id="UP000078252">
    <property type="component" value="Unassembled WGS sequence"/>
</dbReference>
<dbReference type="GO" id="GO:0016491">
    <property type="term" value="F:oxidoreductase activity"/>
    <property type="evidence" value="ECO:0007669"/>
    <property type="project" value="UniProtKB-KW"/>
</dbReference>
<evidence type="ECO:0000313" key="5">
    <source>
        <dbReference type="Proteomes" id="UP000078252"/>
    </source>
</evidence>